<proteinExistence type="predicted"/>
<reference evidence="3" key="1">
    <citation type="submission" date="2017-06" db="EMBL/GenBank/DDBJ databases">
        <authorList>
            <person name="Varghese N."/>
            <person name="Submissions S."/>
        </authorList>
    </citation>
    <scope>NUCLEOTIDE SEQUENCE [LARGE SCALE GENOMIC DNA]</scope>
    <source>
        <strain evidence="3">DSM 11116</strain>
    </source>
</reference>
<feature type="signal peptide" evidence="1">
    <location>
        <begin position="1"/>
        <end position="22"/>
    </location>
</feature>
<evidence type="ECO:0000256" key="1">
    <source>
        <dbReference type="SAM" id="SignalP"/>
    </source>
</evidence>
<organism evidence="2 3">
    <name type="scientific">Hymenobacter gelipurpurascens</name>
    <dbReference type="NCBI Taxonomy" id="89968"/>
    <lineage>
        <taxon>Bacteria</taxon>
        <taxon>Pseudomonadati</taxon>
        <taxon>Bacteroidota</taxon>
        <taxon>Cytophagia</taxon>
        <taxon>Cytophagales</taxon>
        <taxon>Hymenobacteraceae</taxon>
        <taxon>Hymenobacter</taxon>
    </lineage>
</organism>
<name>A0A212UB89_9BACT</name>
<evidence type="ECO:0000313" key="3">
    <source>
        <dbReference type="Proteomes" id="UP000198131"/>
    </source>
</evidence>
<protein>
    <recommendedName>
        <fullName evidence="4">YD repeat-containing protein</fullName>
    </recommendedName>
</protein>
<dbReference type="Proteomes" id="UP000198131">
    <property type="component" value="Unassembled WGS sequence"/>
</dbReference>
<keyword evidence="3" id="KW-1185">Reference proteome</keyword>
<gene>
    <name evidence="2" type="ORF">SAMN06265337_2888</name>
</gene>
<sequence length="402" mass="45674">MHFLFRLTSLIGLCLLTSYTQAQTSAPDTKRTVTMSAQIQMSLSAYVPGTDLRLNQQDSLARLAYAKNKIRSATKVRVVDKSGEIDTVDYAEFDHQGNRTLLYNPDFKARTVRRFDKLSRLLESIQQPTPSYPYLMREVLDPDKGLYTSFRQPEGSPDVPLLTVTQQRHGDTLSSLAILHQPVPQQGYTLTQVTCRRYSVGRDTIRQDHFGYDEFHKPQAYQSTYTIRRNGNAIESGVVSFQKPLQALLDTSARARRWRSQGMSDAAILLSLGSKIRDIYLATSHSLFDKNGWLLHSEMSVPAELSRKSGTQETEKGSMTLSASQSSQVSYRYDARGNVIREERTAVFPSLSSENKQTVDTWVTVKDNVYSSKGLLLNETSSFQINSKHIRTTRYEHHYTRF</sequence>
<accession>A0A212UB89</accession>
<dbReference type="EMBL" id="FYEW01000002">
    <property type="protein sequence ID" value="SNC75466.1"/>
    <property type="molecule type" value="Genomic_DNA"/>
</dbReference>
<evidence type="ECO:0008006" key="4">
    <source>
        <dbReference type="Google" id="ProtNLM"/>
    </source>
</evidence>
<keyword evidence="1" id="KW-0732">Signal</keyword>
<evidence type="ECO:0000313" key="2">
    <source>
        <dbReference type="EMBL" id="SNC75466.1"/>
    </source>
</evidence>
<feature type="chain" id="PRO_5012262124" description="YD repeat-containing protein" evidence="1">
    <location>
        <begin position="23"/>
        <end position="402"/>
    </location>
</feature>
<dbReference type="AlphaFoldDB" id="A0A212UB89"/>